<organism evidence="6 7">
    <name type="scientific">Serratia plymuthica</name>
    <dbReference type="NCBI Taxonomy" id="82996"/>
    <lineage>
        <taxon>Bacteria</taxon>
        <taxon>Pseudomonadati</taxon>
        <taxon>Pseudomonadota</taxon>
        <taxon>Gammaproteobacteria</taxon>
        <taxon>Enterobacterales</taxon>
        <taxon>Yersiniaceae</taxon>
        <taxon>Serratia</taxon>
    </lineage>
</organism>
<dbReference type="SMART" id="SM00922">
    <property type="entry name" value="MR_MLE"/>
    <property type="match status" value="1"/>
</dbReference>
<keyword evidence="4 6" id="KW-0456">Lyase</keyword>
<dbReference type="InterPro" id="IPR029065">
    <property type="entry name" value="Enolase_C-like"/>
</dbReference>
<evidence type="ECO:0000259" key="5">
    <source>
        <dbReference type="SMART" id="SM00922"/>
    </source>
</evidence>
<dbReference type="PANTHER" id="PTHR48080">
    <property type="entry name" value="D-GALACTONATE DEHYDRATASE-RELATED"/>
    <property type="match status" value="1"/>
</dbReference>
<name>A0A2X4WXT1_SERPL</name>
<dbReference type="PANTHER" id="PTHR48080:SF4">
    <property type="entry name" value="GLUCARATE DEHYDRATASE"/>
    <property type="match status" value="1"/>
</dbReference>
<evidence type="ECO:0000313" key="7">
    <source>
        <dbReference type="Proteomes" id="UP000248897"/>
    </source>
</evidence>
<sequence length="317" mass="35497">MPVAALLGDGQQRDSVEMLGYLFYLGDRNKTPLAYRSQPDERCDWYRLRHEEALTPASVVRLAEAAYEKYGFNDFKLKGGVLAGEEEAEAVTALAERFPQARITLDPNGAWSLNEAVSLGRQLRNVLAYAEDPCGAEQGFSGREVMAEFRRATGLPTATNMIATDWRQMGHTLQLQSVDIPLADPHFWTMQGSVRVAQMCHEFGLTWGSHSNNHFDISLAMFTHVAAAAPGKITAIDTHWIWQEGDQRLTREPLQIVGGRIEVPKKPGLGIELDRDRLMKAHELYMANGLGARDDAQGMQYLVPDWVFDPKRPCLVR</sequence>
<dbReference type="AlphaFoldDB" id="A0A2X4WXT1"/>
<dbReference type="GO" id="GO:0046872">
    <property type="term" value="F:metal ion binding"/>
    <property type="evidence" value="ECO:0007669"/>
    <property type="project" value="UniProtKB-KW"/>
</dbReference>
<keyword evidence="2" id="KW-0479">Metal-binding</keyword>
<evidence type="ECO:0000313" key="6">
    <source>
        <dbReference type="EMBL" id="SQI31825.1"/>
    </source>
</evidence>
<dbReference type="SFLD" id="SFLDG00055">
    <property type="entry name" value="glucarate_dehydratase"/>
    <property type="match status" value="1"/>
</dbReference>
<dbReference type="Gene3D" id="3.20.20.120">
    <property type="entry name" value="Enolase-like C-terminal domain"/>
    <property type="match status" value="1"/>
</dbReference>
<dbReference type="EC" id="4.2.1.40" evidence="6"/>
<protein>
    <submittedName>
        <fullName evidence="6">Glucarate dehydratase</fullName>
        <ecNumber evidence="6">4.2.1.40</ecNumber>
    </submittedName>
</protein>
<accession>A0A2X4WXT1</accession>
<dbReference type="SUPFAM" id="SSF51604">
    <property type="entry name" value="Enolase C-terminal domain-like"/>
    <property type="match status" value="1"/>
</dbReference>
<comment type="similarity">
    <text evidence="1">Belongs to the mandelate racemase/muconate lactonizing enzyme family. GlucD subfamily.</text>
</comment>
<dbReference type="FunFam" id="3.20.20.120:FF:000003">
    <property type="entry name" value="Glucarate dehydratase"/>
    <property type="match status" value="1"/>
</dbReference>
<keyword evidence="3" id="KW-0460">Magnesium</keyword>
<reference evidence="6 7" key="1">
    <citation type="submission" date="2018-06" db="EMBL/GenBank/DDBJ databases">
        <authorList>
            <consortium name="Pathogen Informatics"/>
            <person name="Doyle S."/>
        </authorList>
    </citation>
    <scope>NUCLEOTIDE SEQUENCE [LARGE SCALE GENOMIC DNA]</scope>
    <source>
        <strain evidence="6 7">NCTC12961</strain>
    </source>
</reference>
<gene>
    <name evidence="6" type="primary">gudD_2</name>
    <name evidence="6" type="ORF">NCTC12961_00879</name>
</gene>
<evidence type="ECO:0000256" key="3">
    <source>
        <dbReference type="ARBA" id="ARBA00022842"/>
    </source>
</evidence>
<dbReference type="SFLD" id="SFLDS00001">
    <property type="entry name" value="Enolase"/>
    <property type="match status" value="1"/>
</dbReference>
<dbReference type="InterPro" id="IPR013342">
    <property type="entry name" value="Mandelate_racemase_C"/>
</dbReference>
<evidence type="ECO:0000256" key="4">
    <source>
        <dbReference type="ARBA" id="ARBA00023239"/>
    </source>
</evidence>
<dbReference type="Pfam" id="PF13378">
    <property type="entry name" value="MR_MLE_C"/>
    <property type="match status" value="1"/>
</dbReference>
<dbReference type="STRING" id="82996.ADP72_07490"/>
<evidence type="ECO:0000256" key="2">
    <source>
        <dbReference type="ARBA" id="ARBA00022723"/>
    </source>
</evidence>
<feature type="domain" description="Mandelate racemase/muconate lactonizing enzyme C-terminal" evidence="5">
    <location>
        <begin position="56"/>
        <end position="156"/>
    </location>
</feature>
<dbReference type="InterPro" id="IPR034593">
    <property type="entry name" value="DgoD-like"/>
</dbReference>
<dbReference type="GO" id="GO:0008872">
    <property type="term" value="F:glucarate dehydratase activity"/>
    <property type="evidence" value="ECO:0007669"/>
    <property type="project" value="UniProtKB-EC"/>
</dbReference>
<evidence type="ECO:0000256" key="1">
    <source>
        <dbReference type="ARBA" id="ARBA00009938"/>
    </source>
</evidence>
<dbReference type="EMBL" id="LS483469">
    <property type="protein sequence ID" value="SQI31825.1"/>
    <property type="molecule type" value="Genomic_DNA"/>
</dbReference>
<proteinExistence type="inferred from homology"/>
<dbReference type="InterPro" id="IPR036849">
    <property type="entry name" value="Enolase-like_C_sf"/>
</dbReference>
<dbReference type="Proteomes" id="UP000248897">
    <property type="component" value="Chromosome 1"/>
</dbReference>